<organism evidence="2 3">
    <name type="scientific">Fictibacillus barbaricus</name>
    <dbReference type="NCBI Taxonomy" id="182136"/>
    <lineage>
        <taxon>Bacteria</taxon>
        <taxon>Bacillati</taxon>
        <taxon>Bacillota</taxon>
        <taxon>Bacilli</taxon>
        <taxon>Bacillales</taxon>
        <taxon>Fictibacillaceae</taxon>
        <taxon>Fictibacillus</taxon>
    </lineage>
</organism>
<evidence type="ECO:0000313" key="3">
    <source>
        <dbReference type="Proteomes" id="UP001258181"/>
    </source>
</evidence>
<dbReference type="RefSeq" id="WP_310261300.1">
    <property type="nucleotide sequence ID" value="NZ_JAVDWA010000007.1"/>
</dbReference>
<accession>A0ABU1U4K1</accession>
<reference evidence="2 3" key="1">
    <citation type="submission" date="2023-07" db="EMBL/GenBank/DDBJ databases">
        <title>Sorghum-associated microbial communities from plants grown in Nebraska, USA.</title>
        <authorList>
            <person name="Schachtman D."/>
        </authorList>
    </citation>
    <scope>NUCLEOTIDE SEQUENCE [LARGE SCALE GENOMIC DNA]</scope>
    <source>
        <strain evidence="2 3">BE211</strain>
    </source>
</reference>
<keyword evidence="1" id="KW-0812">Transmembrane</keyword>
<evidence type="ECO:0000256" key="1">
    <source>
        <dbReference type="SAM" id="Phobius"/>
    </source>
</evidence>
<evidence type="ECO:0000313" key="2">
    <source>
        <dbReference type="EMBL" id="MDR7074407.1"/>
    </source>
</evidence>
<feature type="transmembrane region" description="Helical" evidence="1">
    <location>
        <begin position="12"/>
        <end position="33"/>
    </location>
</feature>
<proteinExistence type="predicted"/>
<comment type="caution">
    <text evidence="2">The sequence shown here is derived from an EMBL/GenBank/DDBJ whole genome shotgun (WGS) entry which is preliminary data.</text>
</comment>
<dbReference type="EMBL" id="JAVDWA010000007">
    <property type="protein sequence ID" value="MDR7074407.1"/>
    <property type="molecule type" value="Genomic_DNA"/>
</dbReference>
<protein>
    <submittedName>
        <fullName evidence="2">Uncharacterized protein</fullName>
    </submittedName>
</protein>
<dbReference type="Proteomes" id="UP001258181">
    <property type="component" value="Unassembled WGS sequence"/>
</dbReference>
<name>A0ABU1U4K1_9BACL</name>
<gene>
    <name evidence="2" type="ORF">J2X07_003403</name>
</gene>
<feature type="transmembrane region" description="Helical" evidence="1">
    <location>
        <begin position="45"/>
        <end position="76"/>
    </location>
</feature>
<keyword evidence="1" id="KW-0472">Membrane</keyword>
<sequence length="167" mass="18993">MTSKENLIADALKWIGWAWLAIGLLLGMIHFTAELPGDPAKNHQGLIAFAYAAGGVMWCAIFLGFSEVVGLLQGIYNQGERKRMPSSALKQKVKEKTPYEIVNEPPYDYEKEIKNYYFTHNRFVDSIERTVIEDIFKVKIKGEVEYIELGGFKPVVLSEEAYNKLLE</sequence>
<keyword evidence="1" id="KW-1133">Transmembrane helix</keyword>
<keyword evidence="3" id="KW-1185">Reference proteome</keyword>